<dbReference type="GO" id="GO:0140663">
    <property type="term" value="F:ATP-dependent FeS chaperone activity"/>
    <property type="evidence" value="ECO:0007669"/>
    <property type="project" value="InterPro"/>
</dbReference>
<protein>
    <submittedName>
        <fullName evidence="9">Iron-sulfur cluster carrier protein</fullName>
    </submittedName>
</protein>
<dbReference type="OrthoDB" id="6425561at2759"/>
<dbReference type="InterPro" id="IPR044304">
    <property type="entry name" value="NUBPL-like"/>
</dbReference>
<dbReference type="AlphaFoldDB" id="A0A8X6MLT0"/>
<dbReference type="Gene3D" id="3.30.300.130">
    <property type="entry name" value="Fe-S cluster assembly (FSCA)"/>
    <property type="match status" value="1"/>
</dbReference>
<organism evidence="9 11">
    <name type="scientific">Trichonephila inaurata madagascariensis</name>
    <dbReference type="NCBI Taxonomy" id="2747483"/>
    <lineage>
        <taxon>Eukaryota</taxon>
        <taxon>Metazoa</taxon>
        <taxon>Ecdysozoa</taxon>
        <taxon>Arthropoda</taxon>
        <taxon>Chelicerata</taxon>
        <taxon>Arachnida</taxon>
        <taxon>Araneae</taxon>
        <taxon>Araneomorphae</taxon>
        <taxon>Entelegynae</taxon>
        <taxon>Araneoidea</taxon>
        <taxon>Nephilidae</taxon>
        <taxon>Trichonephila</taxon>
        <taxon>Trichonephila inaurata</taxon>
    </lineage>
</organism>
<dbReference type="GO" id="GO:0005524">
    <property type="term" value="F:ATP binding"/>
    <property type="evidence" value="ECO:0007669"/>
    <property type="project" value="UniProtKB-KW"/>
</dbReference>
<dbReference type="SUPFAM" id="SSF117916">
    <property type="entry name" value="Fe-S cluster assembly (FSCA) domain-like"/>
    <property type="match status" value="1"/>
</dbReference>
<dbReference type="InterPro" id="IPR034904">
    <property type="entry name" value="FSCA_dom_sf"/>
</dbReference>
<gene>
    <name evidence="9" type="primary">mrp</name>
    <name evidence="10" type="ORF">TNIN_240411</name>
    <name evidence="9" type="ORF">TNIN_83021</name>
</gene>
<dbReference type="CDD" id="cd02037">
    <property type="entry name" value="Mrp_NBP35"/>
    <property type="match status" value="1"/>
</dbReference>
<dbReference type="Proteomes" id="UP000886998">
    <property type="component" value="Unassembled WGS sequence"/>
</dbReference>
<evidence type="ECO:0000256" key="2">
    <source>
        <dbReference type="ARBA" id="ARBA00022723"/>
    </source>
</evidence>
<keyword evidence="4" id="KW-0067">ATP-binding</keyword>
<dbReference type="InterPro" id="IPR033756">
    <property type="entry name" value="YlxH/NBP35"/>
</dbReference>
<proteinExistence type="inferred from homology"/>
<dbReference type="InterPro" id="IPR027417">
    <property type="entry name" value="P-loop_NTPase"/>
</dbReference>
<comment type="caution">
    <text evidence="9">The sequence shown here is derived from an EMBL/GenBank/DDBJ whole genome shotgun (WGS) entry which is preliminary data.</text>
</comment>
<dbReference type="PANTHER" id="PTHR42961">
    <property type="entry name" value="IRON-SULFUR PROTEIN NUBPL"/>
    <property type="match status" value="1"/>
</dbReference>
<keyword evidence="6" id="KW-0411">Iron-sulfur</keyword>
<evidence type="ECO:0000256" key="3">
    <source>
        <dbReference type="ARBA" id="ARBA00022741"/>
    </source>
</evidence>
<evidence type="ECO:0000313" key="9">
    <source>
        <dbReference type="EMBL" id="GFS65388.1"/>
    </source>
</evidence>
<evidence type="ECO:0000256" key="4">
    <source>
        <dbReference type="ARBA" id="ARBA00022840"/>
    </source>
</evidence>
<dbReference type="GO" id="GO:0016226">
    <property type="term" value="P:iron-sulfur cluster assembly"/>
    <property type="evidence" value="ECO:0007669"/>
    <property type="project" value="InterPro"/>
</dbReference>
<feature type="domain" description="MIP18 family-like" evidence="8">
    <location>
        <begin position="18"/>
        <end position="84"/>
    </location>
</feature>
<dbReference type="FunFam" id="3.40.50.300:FF:001119">
    <property type="entry name" value="Iron-sulfur cluster carrier protein"/>
    <property type="match status" value="1"/>
</dbReference>
<dbReference type="HAMAP" id="MF_02040">
    <property type="entry name" value="Mrp_NBP35"/>
    <property type="match status" value="1"/>
</dbReference>
<evidence type="ECO:0000256" key="5">
    <source>
        <dbReference type="ARBA" id="ARBA00023004"/>
    </source>
</evidence>
<evidence type="ECO:0000313" key="10">
    <source>
        <dbReference type="EMBL" id="GFY70089.1"/>
    </source>
</evidence>
<dbReference type="EMBL" id="BMAV01028139">
    <property type="protein sequence ID" value="GFS65388.1"/>
    <property type="molecule type" value="Genomic_DNA"/>
</dbReference>
<keyword evidence="11" id="KW-1185">Reference proteome</keyword>
<dbReference type="SUPFAM" id="SSF52540">
    <property type="entry name" value="P-loop containing nucleoside triphosphate hydrolases"/>
    <property type="match status" value="1"/>
</dbReference>
<dbReference type="InterPro" id="IPR019591">
    <property type="entry name" value="Mrp/NBP35_ATP-bd"/>
</dbReference>
<dbReference type="Pfam" id="PF10609">
    <property type="entry name" value="ParA"/>
    <property type="match status" value="1"/>
</dbReference>
<dbReference type="PANTHER" id="PTHR42961:SF2">
    <property type="entry name" value="IRON-SULFUR PROTEIN NUBPL"/>
    <property type="match status" value="1"/>
</dbReference>
<evidence type="ECO:0000259" key="8">
    <source>
        <dbReference type="Pfam" id="PF01883"/>
    </source>
</evidence>
<name>A0A8X6MLT0_9ARAC</name>
<dbReference type="GO" id="GO:0051539">
    <property type="term" value="F:4 iron, 4 sulfur cluster binding"/>
    <property type="evidence" value="ECO:0007669"/>
    <property type="project" value="UniProtKB-KW"/>
</dbReference>
<dbReference type="GO" id="GO:0046872">
    <property type="term" value="F:metal ion binding"/>
    <property type="evidence" value="ECO:0007669"/>
    <property type="project" value="UniProtKB-KW"/>
</dbReference>
<evidence type="ECO:0000256" key="1">
    <source>
        <dbReference type="ARBA" id="ARBA00022485"/>
    </source>
</evidence>
<dbReference type="Gene3D" id="3.40.50.300">
    <property type="entry name" value="P-loop containing nucleotide triphosphate hydrolases"/>
    <property type="match status" value="1"/>
</dbReference>
<keyword evidence="3" id="KW-0547">Nucleotide-binding</keyword>
<keyword evidence="2" id="KW-0479">Metal-binding</keyword>
<accession>A0A8X6MLT0</accession>
<evidence type="ECO:0000256" key="7">
    <source>
        <dbReference type="ARBA" id="ARBA00024036"/>
    </source>
</evidence>
<evidence type="ECO:0000256" key="6">
    <source>
        <dbReference type="ARBA" id="ARBA00023014"/>
    </source>
</evidence>
<reference evidence="9" key="1">
    <citation type="submission" date="2020-08" db="EMBL/GenBank/DDBJ databases">
        <title>Multicomponent nature underlies the extraordinary mechanical properties of spider dragline silk.</title>
        <authorList>
            <person name="Kono N."/>
            <person name="Nakamura H."/>
            <person name="Mori M."/>
            <person name="Yoshida Y."/>
            <person name="Ohtoshi R."/>
            <person name="Malay A.D."/>
            <person name="Moran D.A.P."/>
            <person name="Tomita M."/>
            <person name="Numata K."/>
            <person name="Arakawa K."/>
        </authorList>
    </citation>
    <scope>NUCLEOTIDE SEQUENCE</scope>
</reference>
<comment type="similarity">
    <text evidence="7">Belongs to the Mrp/NBP35 ATP-binding proteins family.</text>
</comment>
<dbReference type="InterPro" id="IPR002744">
    <property type="entry name" value="MIP18-like"/>
</dbReference>
<dbReference type="Pfam" id="PF01883">
    <property type="entry name" value="FeS_assembly_P"/>
    <property type="match status" value="1"/>
</dbReference>
<evidence type="ECO:0000313" key="11">
    <source>
        <dbReference type="Proteomes" id="UP000886998"/>
    </source>
</evidence>
<dbReference type="EMBL" id="BMAV01018008">
    <property type="protein sequence ID" value="GFY70089.1"/>
    <property type="molecule type" value="Genomic_DNA"/>
</dbReference>
<sequence>MFRTGICYVRGLMINEEIVRENLKKVIEQKSGKDVIALGIISSIIVKGGDIGFALEVAGNTQANEELRRNCEQAVKAIPGVTKVIVVATCQKQTGQQKAKLHIEGVKNIIVVASGKGGVGKSTVALNLALSLAKLKHKVALVDADIYGPSIPKMLGAEKLKPEIRDGKAMPIEKYGLHTISIGYFVDKGRAAIWRGPMITKALYNLLMGTKWPDIEYLIVDTPPGTGDVHLSLMENFNLTGAIIVSTPQELALIDARKIYDMFTKLSVPIIGIVENMSYFTQNNSKIYIFGKDGAKRMSEELGIKLLGRIPLDPQICHASDCGNPLMLSEDLAEIYEGIAKDVRSLSIKLV</sequence>
<keyword evidence="5" id="KW-0408">Iron</keyword>
<keyword evidence="1" id="KW-0004">4Fe-4S</keyword>